<sequence>MCQRCAPLYNDKPFRSGDQLQPMNCRSCQCHGHALSCHYDVGADEQPDEHYRGGGGVCDNCIHNTTGTNCELCIRGFFRLEESDPTSVDLCQPCNCNTDGTVNSSMECAQVFLVTAVSLGIGTSPTMTAVSREHVEGRRCDSCRRGYHTLEQRNSLGCLPCACDIQGTVPEGVCDMWTGQCLCREGAEGAQCTSCAHNYYNRSLLVQKGLSQGCVPCICDLRGTVTGSVCDSTTGQCVCVPTRYGKDCSSCRTGYYLSPDQSMCAECDCHPMGASQRGCESQTGQCVCAHPSVGGRRCDQCREMFFGFNPGLGRCQPCACDPVGSVNSSCHPDSGVCVCKPLVTGERFVLSSMEFSGAEPVIHYTGLSTEAVASGLKPFTQYTVILEVVPELMAPPEVFALSSTSLKVTWSTTEGQGIIARGQVTEYRVNMLSEQTSNPYAPPVVSQVLHRVGPSSQPVYLVEGLKPYHVYNFTVTLCTTTGCISSLPNTGRTLPAGGEDRRLSF</sequence>
<dbReference type="InterPro" id="IPR003961">
    <property type="entry name" value="FN3_dom"/>
</dbReference>
<evidence type="ECO:0000256" key="3">
    <source>
        <dbReference type="ARBA" id="ARBA00022525"/>
    </source>
</evidence>
<dbReference type="SUPFAM" id="SSF57196">
    <property type="entry name" value="EGF/Laminin"/>
    <property type="match status" value="5"/>
</dbReference>
<dbReference type="SMART" id="SM00180">
    <property type="entry name" value="EGF_Lam"/>
    <property type="match status" value="6"/>
</dbReference>
<dbReference type="PANTHER" id="PTHR10574:SF274">
    <property type="entry name" value="USHERIN"/>
    <property type="match status" value="1"/>
</dbReference>
<evidence type="ECO:0000259" key="14">
    <source>
        <dbReference type="PROSITE" id="PS50853"/>
    </source>
</evidence>
<keyword evidence="11 12" id="KW-0424">Laminin EGF-like domain</keyword>
<keyword evidence="16" id="KW-1185">Reference proteome</keyword>
<evidence type="ECO:0000256" key="8">
    <source>
        <dbReference type="ARBA" id="ARBA00023157"/>
    </source>
</evidence>
<keyword evidence="7" id="KW-0175">Coiled coil</keyword>
<dbReference type="CDD" id="cd00055">
    <property type="entry name" value="EGF_Lam"/>
    <property type="match status" value="4"/>
</dbReference>
<organism evidence="15 16">
    <name type="scientific">Etheostoma spectabile</name>
    <name type="common">orangethroat darter</name>
    <dbReference type="NCBI Taxonomy" id="54343"/>
    <lineage>
        <taxon>Eukaryota</taxon>
        <taxon>Metazoa</taxon>
        <taxon>Chordata</taxon>
        <taxon>Craniata</taxon>
        <taxon>Vertebrata</taxon>
        <taxon>Euteleostomi</taxon>
        <taxon>Actinopterygii</taxon>
        <taxon>Neopterygii</taxon>
        <taxon>Teleostei</taxon>
        <taxon>Neoteleostei</taxon>
        <taxon>Acanthomorphata</taxon>
        <taxon>Eupercaria</taxon>
        <taxon>Perciformes</taxon>
        <taxon>Percoidei</taxon>
        <taxon>Percidae</taxon>
        <taxon>Etheostomatinae</taxon>
        <taxon>Etheostoma</taxon>
    </lineage>
</organism>
<dbReference type="InterPro" id="IPR036116">
    <property type="entry name" value="FN3_sf"/>
</dbReference>
<feature type="domain" description="Laminin EGF-like" evidence="13">
    <location>
        <begin position="267"/>
        <end position="317"/>
    </location>
</feature>
<accession>A0A5J5DPV1</accession>
<dbReference type="FunFam" id="2.10.25.10:FF:000090">
    <property type="entry name" value="laminin subunit alpha"/>
    <property type="match status" value="1"/>
</dbReference>
<dbReference type="Pfam" id="PF00053">
    <property type="entry name" value="EGF_laminin"/>
    <property type="match status" value="6"/>
</dbReference>
<dbReference type="FunFam" id="2.10.25.10:FF:000135">
    <property type="entry name" value="Laminin subunit beta 4"/>
    <property type="match status" value="1"/>
</dbReference>
<dbReference type="Gene3D" id="2.10.25.10">
    <property type="entry name" value="Laminin"/>
    <property type="match status" value="6"/>
</dbReference>
<feature type="disulfide bond" evidence="12">
    <location>
        <begin position="61"/>
        <end position="70"/>
    </location>
</feature>
<reference evidence="15 16" key="1">
    <citation type="submission" date="2019-08" db="EMBL/GenBank/DDBJ databases">
        <title>A chromosome-level genome assembly, high-density linkage maps, and genome scans reveal the genomic architecture of hybrid incompatibilities underlying speciation via character displacement in darters (Percidae: Etheostominae).</title>
        <authorList>
            <person name="Moran R.L."/>
            <person name="Catchen J.M."/>
            <person name="Fuller R.C."/>
        </authorList>
    </citation>
    <scope>NUCLEOTIDE SEQUENCE [LARGE SCALE GENOMIC DNA]</scope>
    <source>
        <strain evidence="15">EspeVRDwgs_2016</strain>
        <tissue evidence="15">Muscle</tissue>
    </source>
</reference>
<evidence type="ECO:0000256" key="2">
    <source>
        <dbReference type="ARBA" id="ARBA00004498"/>
    </source>
</evidence>
<evidence type="ECO:0000256" key="6">
    <source>
        <dbReference type="ARBA" id="ARBA00022737"/>
    </source>
</evidence>
<evidence type="ECO:0008006" key="17">
    <source>
        <dbReference type="Google" id="ProtNLM"/>
    </source>
</evidence>
<keyword evidence="8 12" id="KW-1015">Disulfide bond</keyword>
<name>A0A5J5DPV1_9PERO</name>
<gene>
    <name evidence="15" type="ORF">FQN60_010765</name>
</gene>
<dbReference type="Proteomes" id="UP000327493">
    <property type="component" value="Chromosome 1"/>
</dbReference>
<feature type="disulfide bond" evidence="12">
    <location>
        <begin position="267"/>
        <end position="279"/>
    </location>
</feature>
<evidence type="ECO:0000256" key="5">
    <source>
        <dbReference type="ARBA" id="ARBA00022729"/>
    </source>
</evidence>
<dbReference type="AlphaFoldDB" id="A0A5J5DPV1"/>
<dbReference type="SUPFAM" id="SSF49265">
    <property type="entry name" value="Fibronectin type III"/>
    <property type="match status" value="1"/>
</dbReference>
<dbReference type="SMART" id="SM00060">
    <property type="entry name" value="FN3"/>
    <property type="match status" value="1"/>
</dbReference>
<comment type="subcellular location">
    <subcellularLocation>
        <location evidence="1">Cell projection</location>
    </subcellularLocation>
    <subcellularLocation>
        <location evidence="2">Secreted</location>
        <location evidence="2">Extracellular space</location>
        <location evidence="2">Extracellular matrix</location>
    </subcellularLocation>
</comment>
<proteinExistence type="predicted"/>
<dbReference type="PROSITE" id="PS01248">
    <property type="entry name" value="EGF_LAM_1"/>
    <property type="match status" value="1"/>
</dbReference>
<evidence type="ECO:0000256" key="9">
    <source>
        <dbReference type="ARBA" id="ARBA00023180"/>
    </source>
</evidence>
<dbReference type="FunFam" id="2.10.25.10:FF:000224">
    <property type="entry name" value="Usherin"/>
    <property type="match status" value="1"/>
</dbReference>
<dbReference type="EMBL" id="VOFY01000001">
    <property type="protein sequence ID" value="KAA8595474.1"/>
    <property type="molecule type" value="Genomic_DNA"/>
</dbReference>
<dbReference type="InterPro" id="IPR013783">
    <property type="entry name" value="Ig-like_fold"/>
</dbReference>
<keyword evidence="10" id="KW-0966">Cell projection</keyword>
<dbReference type="InterPro" id="IPR002049">
    <property type="entry name" value="LE_dom"/>
</dbReference>
<feature type="domain" description="Fibronectin type-III" evidence="14">
    <location>
        <begin position="392"/>
        <end position="496"/>
    </location>
</feature>
<evidence type="ECO:0000313" key="15">
    <source>
        <dbReference type="EMBL" id="KAA8595474.1"/>
    </source>
</evidence>
<evidence type="ECO:0000259" key="13">
    <source>
        <dbReference type="PROSITE" id="PS50027"/>
    </source>
</evidence>
<dbReference type="GO" id="GO:0042995">
    <property type="term" value="C:cell projection"/>
    <property type="evidence" value="ECO:0007669"/>
    <property type="project" value="UniProtKB-SubCell"/>
</dbReference>
<dbReference type="PANTHER" id="PTHR10574">
    <property type="entry name" value="NETRIN/LAMININ-RELATED"/>
    <property type="match status" value="1"/>
</dbReference>
<protein>
    <recommendedName>
        <fullName evidence="17">Fibronectin type-III domain-containing protein</fullName>
    </recommendedName>
</protein>
<feature type="disulfide bond" evidence="12">
    <location>
        <begin position="183"/>
        <end position="192"/>
    </location>
</feature>
<feature type="domain" description="Laminin EGF-like" evidence="13">
    <location>
        <begin position="161"/>
        <end position="216"/>
    </location>
</feature>
<dbReference type="PROSITE" id="PS50027">
    <property type="entry name" value="EGF_LAM_2"/>
    <property type="match status" value="3"/>
</dbReference>
<dbReference type="Gene3D" id="2.60.40.10">
    <property type="entry name" value="Immunoglobulins"/>
    <property type="match status" value="1"/>
</dbReference>
<keyword evidence="6" id="KW-0677">Repeat</keyword>
<keyword evidence="3" id="KW-0964">Secreted</keyword>
<evidence type="ECO:0000256" key="4">
    <source>
        <dbReference type="ARBA" id="ARBA00022530"/>
    </source>
</evidence>
<feature type="disulfide bond" evidence="12">
    <location>
        <begin position="301"/>
        <end position="315"/>
    </location>
</feature>
<keyword evidence="9" id="KW-0325">Glycoprotein</keyword>
<evidence type="ECO:0000256" key="11">
    <source>
        <dbReference type="ARBA" id="ARBA00023292"/>
    </source>
</evidence>
<dbReference type="InterPro" id="IPR050440">
    <property type="entry name" value="Laminin/Netrin_ECM"/>
</dbReference>
<evidence type="ECO:0000256" key="1">
    <source>
        <dbReference type="ARBA" id="ARBA00004316"/>
    </source>
</evidence>
<evidence type="ECO:0000256" key="10">
    <source>
        <dbReference type="ARBA" id="ARBA00023273"/>
    </source>
</evidence>
<dbReference type="GO" id="GO:0009888">
    <property type="term" value="P:tissue development"/>
    <property type="evidence" value="ECO:0007669"/>
    <property type="project" value="TreeGrafter"/>
</dbReference>
<comment type="caution">
    <text evidence="15">The sequence shown here is derived from an EMBL/GenBank/DDBJ whole genome shotgun (WGS) entry which is preliminary data.</text>
</comment>
<feature type="disulfide bond" evidence="12">
    <location>
        <begin position="269"/>
        <end position="286"/>
    </location>
</feature>
<evidence type="ECO:0000256" key="7">
    <source>
        <dbReference type="ARBA" id="ARBA00023054"/>
    </source>
</evidence>
<feature type="domain" description="Laminin EGF-like" evidence="13">
    <location>
        <begin position="28"/>
        <end position="93"/>
    </location>
</feature>
<comment type="caution">
    <text evidence="12">Lacks conserved residue(s) required for the propagation of feature annotation.</text>
</comment>
<dbReference type="PRINTS" id="PR00011">
    <property type="entry name" value="EGFLAMININ"/>
</dbReference>
<dbReference type="CDD" id="cd00063">
    <property type="entry name" value="FN3"/>
    <property type="match status" value="1"/>
</dbReference>
<keyword evidence="4" id="KW-0272">Extracellular matrix</keyword>
<dbReference type="GO" id="GO:0009887">
    <property type="term" value="P:animal organ morphogenesis"/>
    <property type="evidence" value="ECO:0007669"/>
    <property type="project" value="TreeGrafter"/>
</dbReference>
<evidence type="ECO:0000313" key="16">
    <source>
        <dbReference type="Proteomes" id="UP000327493"/>
    </source>
</evidence>
<keyword evidence="5" id="KW-0732">Signal</keyword>
<dbReference type="PROSITE" id="PS50853">
    <property type="entry name" value="FN3"/>
    <property type="match status" value="1"/>
</dbReference>
<evidence type="ECO:0000256" key="12">
    <source>
        <dbReference type="PROSITE-ProRule" id="PRU00460"/>
    </source>
</evidence>